<keyword evidence="4 6" id="KW-0720">Serine protease</keyword>
<dbReference type="Pfam" id="PF04151">
    <property type="entry name" value="PPC"/>
    <property type="match status" value="1"/>
</dbReference>
<dbReference type="Gene3D" id="2.60.120.380">
    <property type="match status" value="1"/>
</dbReference>
<dbReference type="Gene3D" id="3.40.50.200">
    <property type="entry name" value="Peptidase S8/S53 domain"/>
    <property type="match status" value="1"/>
</dbReference>
<reference evidence="10" key="1">
    <citation type="journal article" date="2022" name="Nat. Microbiol.">
        <title>Unique mobile elements and scalable gene flow at the prokaryote-eukaryote boundary revealed by circularized Asgard archaea genomes.</title>
        <authorList>
            <person name="Wu F."/>
            <person name="Speth D.R."/>
            <person name="Philosof A."/>
            <person name="Cremiere A."/>
            <person name="Narayanan A."/>
            <person name="Barco R.A."/>
            <person name="Connon S.A."/>
            <person name="Amend J.P."/>
            <person name="Antoshechkin I.A."/>
            <person name="Orphan V.J."/>
        </authorList>
    </citation>
    <scope>NUCLEOTIDE SEQUENCE</scope>
    <source>
        <strain evidence="10">PM71</strain>
    </source>
</reference>
<gene>
    <name evidence="10" type="ORF">K9W45_11360</name>
</gene>
<dbReference type="InterPro" id="IPR000209">
    <property type="entry name" value="Peptidase_S8/S53_dom"/>
</dbReference>
<dbReference type="InterPro" id="IPR022398">
    <property type="entry name" value="Peptidase_S8_His-AS"/>
</dbReference>
<evidence type="ECO:0000256" key="6">
    <source>
        <dbReference type="RuleBase" id="RU003355"/>
    </source>
</evidence>
<dbReference type="InterPro" id="IPR007280">
    <property type="entry name" value="Peptidase_C_arc/bac"/>
</dbReference>
<keyword evidence="2 6" id="KW-0645">Protease</keyword>
<evidence type="ECO:0000256" key="2">
    <source>
        <dbReference type="ARBA" id="ARBA00022670"/>
    </source>
</evidence>
<dbReference type="Proteomes" id="UP001201020">
    <property type="component" value="Chromosome"/>
</dbReference>
<evidence type="ECO:0000259" key="8">
    <source>
        <dbReference type="Pfam" id="PF00082"/>
    </source>
</evidence>
<dbReference type="PROSITE" id="PS51892">
    <property type="entry name" value="SUBTILASE"/>
    <property type="match status" value="1"/>
</dbReference>
<dbReference type="GO" id="GO:0004252">
    <property type="term" value="F:serine-type endopeptidase activity"/>
    <property type="evidence" value="ECO:0007669"/>
    <property type="project" value="InterPro"/>
</dbReference>
<dbReference type="PROSITE" id="PS00137">
    <property type="entry name" value="SUBTILASE_HIS"/>
    <property type="match status" value="1"/>
</dbReference>
<organism evidence="10">
    <name type="scientific">Candidatus Heimdallarchaeum aukensis</name>
    <dbReference type="NCBI Taxonomy" id="2876573"/>
    <lineage>
        <taxon>Archaea</taxon>
        <taxon>Promethearchaeati</taxon>
        <taxon>Candidatus Heimdallarchaeota</taxon>
        <taxon>Candidatus Heimdallarchaeia (ex Rinke et al. 2021) (nom. nud.)</taxon>
        <taxon>Candidatus Heimdallarchaeales</taxon>
        <taxon>Candidatus Heimdallarchaeaceae</taxon>
        <taxon>Candidatus Heimdallarchaeum</taxon>
    </lineage>
</organism>
<dbReference type="SUPFAM" id="SSF89260">
    <property type="entry name" value="Collagen-binding domain"/>
    <property type="match status" value="1"/>
</dbReference>
<dbReference type="PANTHER" id="PTHR43806">
    <property type="entry name" value="PEPTIDASE S8"/>
    <property type="match status" value="1"/>
</dbReference>
<evidence type="ECO:0000256" key="3">
    <source>
        <dbReference type="ARBA" id="ARBA00022801"/>
    </source>
</evidence>
<evidence type="ECO:0000256" key="1">
    <source>
        <dbReference type="ARBA" id="ARBA00011073"/>
    </source>
</evidence>
<dbReference type="GO" id="GO:0006508">
    <property type="term" value="P:proteolysis"/>
    <property type="evidence" value="ECO:0007669"/>
    <property type="project" value="UniProtKB-KW"/>
</dbReference>
<dbReference type="EMBL" id="CP084166">
    <property type="protein sequence ID" value="UJG40426.1"/>
    <property type="molecule type" value="Genomic_DNA"/>
</dbReference>
<feature type="active site" description="Charge relay system" evidence="5">
    <location>
        <position position="221"/>
    </location>
</feature>
<protein>
    <submittedName>
        <fullName evidence="10">S8 family serine peptidase</fullName>
    </submittedName>
</protein>
<dbReference type="SUPFAM" id="SSF52743">
    <property type="entry name" value="Subtilisin-like"/>
    <property type="match status" value="1"/>
</dbReference>
<comment type="similarity">
    <text evidence="1 6">Belongs to the peptidase S8 family.</text>
</comment>
<keyword evidence="7" id="KW-0812">Transmembrane</keyword>
<feature type="active site" description="Charge relay system" evidence="5">
    <location>
        <position position="430"/>
    </location>
</feature>
<evidence type="ECO:0000259" key="9">
    <source>
        <dbReference type="Pfam" id="PF04151"/>
    </source>
</evidence>
<evidence type="ECO:0000256" key="4">
    <source>
        <dbReference type="ARBA" id="ARBA00022825"/>
    </source>
</evidence>
<accession>A0A9Y1BJX5</accession>
<evidence type="ECO:0000313" key="10">
    <source>
        <dbReference type="EMBL" id="UJG40426.1"/>
    </source>
</evidence>
<dbReference type="PROSITE" id="PS00138">
    <property type="entry name" value="SUBTILASE_SER"/>
    <property type="match status" value="1"/>
</dbReference>
<keyword evidence="7" id="KW-1133">Transmembrane helix</keyword>
<dbReference type="InterPro" id="IPR023827">
    <property type="entry name" value="Peptidase_S8_Asp-AS"/>
</dbReference>
<dbReference type="InterPro" id="IPR023828">
    <property type="entry name" value="Peptidase_S8_Ser-AS"/>
</dbReference>
<dbReference type="Pfam" id="PF00082">
    <property type="entry name" value="Peptidase_S8"/>
    <property type="match status" value="1"/>
</dbReference>
<sequence length="1618" mass="180534">MFHKYFSKSLFVTFLALLVSFSLFNLPAKANFDSRITDIQDNFGSSSSISVDSFSSGADKEVYNKDKRKTDVYPSNFLSTSVLDKYQSSSLSKPQILSSSVLSELERTPKNRWQSQMVKLIVTFDPSYSDVKHTLSFSYGAEILDNIPVAFVTTSLDNVFSLSTLSGVKGLYLDQYYQFIDPSWKQLDESVLTYPSEAYIGARALLDLGITGSGIKIAIVDTGIDKYHSDLDDFDNDPSTNDPKVIAEMSFIDYDNDGINDTDAMDEFGHGTHCAGIAAANGSLQGVAPGAYLINARALDAFGGAYVSWVVNAIDWAVSQGADVISMSIGWMPGDIVQLLNDASDAAWESGSMVVVAAGNSGPSSGTISSPGMASRAITVGASDMFNGTTYWSSRGPSTNGLIDPDVIAPGAGILSTIPNNMYEVYSGTSMATPAVAGVVALLKSVFPSVDIDLIRSAILSTATDMGRSVFEQGAGMINALEAYNYLSNPQAFVFPSFTETSPLKLSPNEILTYQLDIFVEQVYNSLSLEPSAEILPYVSTSFIDSPDSSGWIRAALTVTMPDALTIGSIIVKNGSTSLYEVPLTLEPEEEANDANTSTDAGETLSGAISLNFGVSYPGELKSGDLQDFYKFSVIEGKNYSLVLTDLERDIDLLLTDENGTVIAYSINYGLDDEQIAFTALSSGDYYARVVAYDFGYYTIQVSEMDSLLSASKVLLTRNYDDFGFDSDSDGLYDNLTITVEVEVNEAGTYDFLYTICQNRDDYIFPKYYVASGWNTIYLEEGIQTIELAIDGGSIEQSNYDGDYILSELLIGDPTTWMVIEYLRDDYVTGTYSHTEFDPPEARLLSISYSQENLDGAGGPELFTIQCSFGIDLEEEVNVVFWLIDSQHLFGVYSETSIMGPLTTDVIFEFSGYNLLQILKGDIVVAGVVFSSENYLFFLPIYDTKSSADFSTYEPLYTFQITDKVVDYDSNGLYDTLMVDILIDSKVSTEVELYYNQLLYSLPAEKMVPSSGYGEYIQQTINEGKNHIYFEYSLTSAGARKLSGPYLIPIIVLTDFVYRTIFTVHHVSNQYDYNTFDTPTAYLSKFLGSENVISEFGGIKLTFEIMAKKELDVTISIDIESYYSLTGTYFYFWQVFEEHIYTGKNNISIIIPYQELFWYKFIGDLIVRQISIISWTSEDILYDQIIIHDVNYLDFSSLFDAYFEGTYDFEFIDDDADPLYEGVNFTFPIHINKAGNYKFTLFLSSGYSIPYSITISEYYEVGKHFVSFVVPASAIVRSASSNNRLGIFCSLQNTESGWDDEFTDTFEVKDINDFDYILPLTYYKIKSVSSFDNNSDGLFDGINIDLQLNASTTGTYYLSLYFSTSLLGESYFLDTIDIHTQFTINSPGLYDIDLTIYSYDLIGTSLSLSYFDSTEFELNLDVITIYDNLGEYTIIIDEKIPKAFDITNFDMSPPVEIIAVTVDLEDFTGDSVADYLIFTIDYVLSKPIPYIIFELNIEISYLDNGIEYYIFYNTELGFYPEVGEDSVEFRINLYHIFYDIPDEFEMSYVILVNNGDYEIITYYSSDRESFNTIIDTSTPTPTPTNTTPTEPTKNDFPMLISFAVIFILGVFFLKKKKR</sequence>
<keyword evidence="7" id="KW-0472">Membrane</keyword>
<evidence type="ECO:0000256" key="5">
    <source>
        <dbReference type="PIRSR" id="PIRSR615500-1"/>
    </source>
</evidence>
<feature type="domain" description="Peptidase S8/S53" evidence="8">
    <location>
        <begin position="212"/>
        <end position="476"/>
    </location>
</feature>
<feature type="transmembrane region" description="Helical" evidence="7">
    <location>
        <begin position="1596"/>
        <end position="1613"/>
    </location>
</feature>
<name>A0A9Y1BJX5_9ARCH</name>
<dbReference type="PROSITE" id="PS00136">
    <property type="entry name" value="SUBTILASE_ASP"/>
    <property type="match status" value="1"/>
</dbReference>
<dbReference type="PANTHER" id="PTHR43806:SF65">
    <property type="entry name" value="SERINE PROTEASE APRX"/>
    <property type="match status" value="1"/>
</dbReference>
<proteinExistence type="inferred from homology"/>
<dbReference type="PRINTS" id="PR00723">
    <property type="entry name" value="SUBTILISIN"/>
</dbReference>
<feature type="domain" description="Peptidase C-terminal archaeal/bacterial" evidence="9">
    <location>
        <begin position="628"/>
        <end position="690"/>
    </location>
</feature>
<dbReference type="InterPro" id="IPR015500">
    <property type="entry name" value="Peptidase_S8_subtilisin-rel"/>
</dbReference>
<dbReference type="InterPro" id="IPR050131">
    <property type="entry name" value="Peptidase_S8_subtilisin-like"/>
</dbReference>
<dbReference type="InterPro" id="IPR036852">
    <property type="entry name" value="Peptidase_S8/S53_dom_sf"/>
</dbReference>
<keyword evidence="3 6" id="KW-0378">Hydrolase</keyword>
<evidence type="ECO:0000256" key="7">
    <source>
        <dbReference type="SAM" id="Phobius"/>
    </source>
</evidence>
<feature type="active site" description="Charge relay system" evidence="5">
    <location>
        <position position="270"/>
    </location>
</feature>